<evidence type="ECO:0000256" key="1">
    <source>
        <dbReference type="ARBA" id="ARBA00004141"/>
    </source>
</evidence>
<evidence type="ECO:0000313" key="9">
    <source>
        <dbReference type="EMBL" id="TBU50976.1"/>
    </source>
</evidence>
<dbReference type="GO" id="GO:0006629">
    <property type="term" value="P:lipid metabolic process"/>
    <property type="evidence" value="ECO:0007669"/>
    <property type="project" value="InterPro"/>
</dbReference>
<evidence type="ECO:0000313" key="10">
    <source>
        <dbReference type="Proteomes" id="UP000292082"/>
    </source>
</evidence>
<keyword evidence="10" id="KW-1185">Reference proteome</keyword>
<dbReference type="PANTHER" id="PTHR10556">
    <property type="entry name" value="3-OXO-5-ALPHA-STEROID 4-DEHYDROGENASE"/>
    <property type="match status" value="1"/>
</dbReference>
<proteinExistence type="inferred from homology"/>
<dbReference type="OrthoDB" id="5788137at2759"/>
<dbReference type="InterPro" id="IPR001104">
    <property type="entry name" value="3-oxo-5_a-steroid_4-DH_C"/>
</dbReference>
<keyword evidence="3 6" id="KW-0812">Transmembrane</keyword>
<feature type="domain" description="3-oxo-5-alpha-steroid 4-dehydrogenase C-terminal" evidence="7">
    <location>
        <begin position="55"/>
        <end position="213"/>
    </location>
</feature>
<dbReference type="AlphaFoldDB" id="A0A4Q9PFC8"/>
<dbReference type="GO" id="GO:0016627">
    <property type="term" value="F:oxidoreductase activity, acting on the CH-CH group of donors"/>
    <property type="evidence" value="ECO:0007669"/>
    <property type="project" value="InterPro"/>
</dbReference>
<evidence type="ECO:0000256" key="6">
    <source>
        <dbReference type="SAM" id="Phobius"/>
    </source>
</evidence>
<keyword evidence="4 6" id="KW-1133">Transmembrane helix</keyword>
<reference evidence="9 10" key="1">
    <citation type="submission" date="2019-01" db="EMBL/GenBank/DDBJ databases">
        <title>Draft genome sequences of three monokaryotic isolates of the white-rot basidiomycete fungus Dichomitus squalens.</title>
        <authorList>
            <consortium name="DOE Joint Genome Institute"/>
            <person name="Lopez S.C."/>
            <person name="Andreopoulos B."/>
            <person name="Pangilinan J."/>
            <person name="Lipzen A."/>
            <person name="Riley R."/>
            <person name="Ahrendt S."/>
            <person name="Ng V."/>
            <person name="Barry K."/>
            <person name="Daum C."/>
            <person name="Grigoriev I.V."/>
            <person name="Hilden K.S."/>
            <person name="Makela M.R."/>
            <person name="de Vries R.P."/>
        </authorList>
    </citation>
    <scope>NUCLEOTIDE SEQUENCE [LARGE SCALE GENOMIC DNA]</scope>
    <source>
        <strain evidence="9 10">CBS 464.89</strain>
        <strain evidence="8">OM18370.1</strain>
    </source>
</reference>
<evidence type="ECO:0000256" key="4">
    <source>
        <dbReference type="ARBA" id="ARBA00022989"/>
    </source>
</evidence>
<keyword evidence="5 6" id="KW-0472">Membrane</keyword>
<dbReference type="Proteomes" id="UP000292957">
    <property type="component" value="Unassembled WGS sequence"/>
</dbReference>
<evidence type="ECO:0000256" key="3">
    <source>
        <dbReference type="ARBA" id="ARBA00022692"/>
    </source>
</evidence>
<evidence type="ECO:0000259" key="7">
    <source>
        <dbReference type="Pfam" id="PF02544"/>
    </source>
</evidence>
<gene>
    <name evidence="9" type="ORF">BD310DRAFT_983083</name>
    <name evidence="8" type="ORF">BD311DRAFT_811635</name>
</gene>
<protein>
    <submittedName>
        <fullName evidence="9">3-oxo-5-alpha-steroid 4-dehydrogenase-domain-containing protein</fullName>
    </submittedName>
</protein>
<dbReference type="GO" id="GO:0016020">
    <property type="term" value="C:membrane"/>
    <property type="evidence" value="ECO:0007669"/>
    <property type="project" value="UniProtKB-SubCell"/>
</dbReference>
<sequence length="213" mass="24300">MELVAQVAFSGNSYPLSPSSTLALTSRTRLFPNTSPLSPTHPPKLTALLFSHLMLAVSAVFFNTINSSSIGHSFLADVYTRSTFWLWAAGFTGNIMQDVILLNICRKAKRADDDANNENDELKQEHYAIPHGLLHRFILYPNYFWEWVEWLGFALATLPVPSFALTGVFVTTVSPQWLFFKEVLPRAYKGHKRYHSKFPDYPKERKVVIPFLF</sequence>
<dbReference type="EMBL" id="ML145499">
    <property type="protein sequence ID" value="TBU50976.1"/>
    <property type="molecule type" value="Genomic_DNA"/>
</dbReference>
<accession>A0A4Q9PFC8</accession>
<comment type="subcellular location">
    <subcellularLocation>
        <location evidence="1">Membrane</location>
        <topology evidence="1">Multi-pass membrane protein</topology>
    </subcellularLocation>
</comment>
<dbReference type="PROSITE" id="PS50244">
    <property type="entry name" value="S5A_REDUCTASE"/>
    <property type="match status" value="1"/>
</dbReference>
<dbReference type="PANTHER" id="PTHR10556:SF43">
    <property type="entry name" value="STEROID 5-ALPHA-REDUCTASE DET2"/>
    <property type="match status" value="1"/>
</dbReference>
<name>A0A4Q9PFC8_9APHY</name>
<organism evidence="9 10">
    <name type="scientific">Dichomitus squalens</name>
    <dbReference type="NCBI Taxonomy" id="114155"/>
    <lineage>
        <taxon>Eukaryota</taxon>
        <taxon>Fungi</taxon>
        <taxon>Dikarya</taxon>
        <taxon>Basidiomycota</taxon>
        <taxon>Agaricomycotina</taxon>
        <taxon>Agaricomycetes</taxon>
        <taxon>Polyporales</taxon>
        <taxon>Polyporaceae</taxon>
        <taxon>Dichomitus</taxon>
    </lineage>
</organism>
<dbReference type="Proteomes" id="UP000292082">
    <property type="component" value="Unassembled WGS sequence"/>
</dbReference>
<evidence type="ECO:0000256" key="2">
    <source>
        <dbReference type="ARBA" id="ARBA00007742"/>
    </source>
</evidence>
<dbReference type="InterPro" id="IPR039357">
    <property type="entry name" value="SRD5A/TECR"/>
</dbReference>
<dbReference type="Pfam" id="PF02544">
    <property type="entry name" value="Steroid_dh"/>
    <property type="match status" value="1"/>
</dbReference>
<evidence type="ECO:0000256" key="5">
    <source>
        <dbReference type="ARBA" id="ARBA00023136"/>
    </source>
</evidence>
<evidence type="ECO:0000313" key="8">
    <source>
        <dbReference type="EMBL" id="TBU22287.1"/>
    </source>
</evidence>
<dbReference type="EMBL" id="ML143549">
    <property type="protein sequence ID" value="TBU22287.1"/>
    <property type="molecule type" value="Genomic_DNA"/>
</dbReference>
<comment type="similarity">
    <text evidence="2">Belongs to the steroid 5-alpha reductase family.</text>
</comment>
<feature type="transmembrane region" description="Helical" evidence="6">
    <location>
        <begin position="47"/>
        <end position="65"/>
    </location>
</feature>